<dbReference type="SUPFAM" id="SSF159888">
    <property type="entry name" value="YdhG-like"/>
    <property type="match status" value="1"/>
</dbReference>
<dbReference type="Proteomes" id="UP000002028">
    <property type="component" value="Chromosome"/>
</dbReference>
<dbReference type="RefSeq" id="WP_012930545.1">
    <property type="nucleotide sequence ID" value="NC_013730.1"/>
</dbReference>
<dbReference type="Pfam" id="PF08818">
    <property type="entry name" value="DUF1801"/>
    <property type="match status" value="1"/>
</dbReference>
<sequence length="129" mass="14261">MNTSSPTTIDAYIAGFPESVQERLQQVRAMLRQVAPEAEETISYGIPTLKLNGNLVHYAAFKNHIGFYPAPQGLEAFKEELSGYKGAKGSVQFPFDQPLPLDLIAKITKFRIEQNLVKAAGKPKKKVRG</sequence>
<keyword evidence="3" id="KW-1185">Reference proteome</keyword>
<name>D2QTC5_SPILD</name>
<reference evidence="2 3" key="1">
    <citation type="journal article" date="2010" name="Stand. Genomic Sci.">
        <title>Complete genome sequence of Spirosoma linguale type strain (1).</title>
        <authorList>
            <person name="Lail K."/>
            <person name="Sikorski J."/>
            <person name="Saunders E."/>
            <person name="Lapidus A."/>
            <person name="Glavina Del Rio T."/>
            <person name="Copeland A."/>
            <person name="Tice H."/>
            <person name="Cheng J.-F."/>
            <person name="Lucas S."/>
            <person name="Nolan M."/>
            <person name="Bruce D."/>
            <person name="Goodwin L."/>
            <person name="Pitluck S."/>
            <person name="Ivanova N."/>
            <person name="Mavromatis K."/>
            <person name="Ovchinnikova G."/>
            <person name="Pati A."/>
            <person name="Chen A."/>
            <person name="Palaniappan K."/>
            <person name="Land M."/>
            <person name="Hauser L."/>
            <person name="Chang Y.-J."/>
            <person name="Jeffries C.D."/>
            <person name="Chain P."/>
            <person name="Brettin T."/>
            <person name="Detter J.C."/>
            <person name="Schuetze A."/>
            <person name="Rohde M."/>
            <person name="Tindall B.J."/>
            <person name="Goeker M."/>
            <person name="Bristow J."/>
            <person name="Eisen J.A."/>
            <person name="Markowitz V."/>
            <person name="Hugenholtz P."/>
            <person name="Kyrpides N.C."/>
            <person name="Klenk H.-P."/>
            <person name="Chen F."/>
        </authorList>
    </citation>
    <scope>NUCLEOTIDE SEQUENCE [LARGE SCALE GENOMIC DNA]</scope>
    <source>
        <strain evidence="3">ATCC 33905 / DSM 74 / LMG 10896 / Claus 1</strain>
    </source>
</reference>
<proteinExistence type="predicted"/>
<protein>
    <recommendedName>
        <fullName evidence="1">YdhG-like domain-containing protein</fullName>
    </recommendedName>
</protein>
<dbReference type="KEGG" id="sli:Slin_6095"/>
<evidence type="ECO:0000259" key="1">
    <source>
        <dbReference type="Pfam" id="PF08818"/>
    </source>
</evidence>
<evidence type="ECO:0000313" key="2">
    <source>
        <dbReference type="EMBL" id="ADB42057.1"/>
    </source>
</evidence>
<dbReference type="eggNOG" id="COG5646">
    <property type="taxonomic scope" value="Bacteria"/>
</dbReference>
<accession>D2QTC5</accession>
<gene>
    <name evidence="2" type="ordered locus">Slin_6095</name>
</gene>
<dbReference type="AlphaFoldDB" id="D2QTC5"/>
<dbReference type="InterPro" id="IPR014922">
    <property type="entry name" value="YdhG-like"/>
</dbReference>
<organism evidence="2 3">
    <name type="scientific">Spirosoma linguale (strain ATCC 33905 / DSM 74 / LMG 10896 / Claus 1)</name>
    <dbReference type="NCBI Taxonomy" id="504472"/>
    <lineage>
        <taxon>Bacteria</taxon>
        <taxon>Pseudomonadati</taxon>
        <taxon>Bacteroidota</taxon>
        <taxon>Cytophagia</taxon>
        <taxon>Cytophagales</taxon>
        <taxon>Cytophagaceae</taxon>
        <taxon>Spirosoma</taxon>
    </lineage>
</organism>
<dbReference type="Gene3D" id="3.90.1150.200">
    <property type="match status" value="1"/>
</dbReference>
<evidence type="ECO:0000313" key="3">
    <source>
        <dbReference type="Proteomes" id="UP000002028"/>
    </source>
</evidence>
<feature type="domain" description="YdhG-like" evidence="1">
    <location>
        <begin position="21"/>
        <end position="112"/>
    </location>
</feature>
<dbReference type="EMBL" id="CP001769">
    <property type="protein sequence ID" value="ADB42057.1"/>
    <property type="molecule type" value="Genomic_DNA"/>
</dbReference>
<dbReference type="HOGENOM" id="CLU_128703_1_0_10"/>